<name>A0A1N7IR36_9BACI</name>
<proteinExistence type="predicted"/>
<reference evidence="3" key="1">
    <citation type="submission" date="2017-01" db="EMBL/GenBank/DDBJ databases">
        <authorList>
            <person name="Varghese N."/>
            <person name="Submissions S."/>
        </authorList>
    </citation>
    <scope>NUCLEOTIDE SEQUENCE [LARGE SCALE GENOMIC DNA]</scope>
    <source>
        <strain evidence="3">DSM 23127</strain>
    </source>
</reference>
<dbReference type="AlphaFoldDB" id="A0A1N7IR36"/>
<keyword evidence="1" id="KW-0812">Transmembrane</keyword>
<protein>
    <submittedName>
        <fullName evidence="2">Uncharacterized protein</fullName>
    </submittedName>
</protein>
<gene>
    <name evidence="2" type="ORF">SAMN05421687_1023</name>
</gene>
<dbReference type="EMBL" id="FTOC01000002">
    <property type="protein sequence ID" value="SIS39555.1"/>
    <property type="molecule type" value="Genomic_DNA"/>
</dbReference>
<accession>A0A1N7IR36</accession>
<keyword evidence="3" id="KW-1185">Reference proteome</keyword>
<evidence type="ECO:0000313" key="2">
    <source>
        <dbReference type="EMBL" id="SIS39555.1"/>
    </source>
</evidence>
<evidence type="ECO:0000256" key="1">
    <source>
        <dbReference type="SAM" id="Phobius"/>
    </source>
</evidence>
<keyword evidence="1" id="KW-0472">Membrane</keyword>
<keyword evidence="1" id="KW-1133">Transmembrane helix</keyword>
<sequence>MSYTMLSIVFLFIACIGIWRLYKNNRDNGKKVFFKKLGFTFLASYLLIAGILFIVFL</sequence>
<organism evidence="2 3">
    <name type="scientific">Salimicrobium flavidum</name>
    <dbReference type="NCBI Taxonomy" id="570947"/>
    <lineage>
        <taxon>Bacteria</taxon>
        <taxon>Bacillati</taxon>
        <taxon>Bacillota</taxon>
        <taxon>Bacilli</taxon>
        <taxon>Bacillales</taxon>
        <taxon>Bacillaceae</taxon>
        <taxon>Salimicrobium</taxon>
    </lineage>
</organism>
<evidence type="ECO:0000313" key="3">
    <source>
        <dbReference type="Proteomes" id="UP000187608"/>
    </source>
</evidence>
<feature type="transmembrane region" description="Helical" evidence="1">
    <location>
        <begin position="6"/>
        <end position="22"/>
    </location>
</feature>
<dbReference type="Proteomes" id="UP000187608">
    <property type="component" value="Unassembled WGS sequence"/>
</dbReference>
<feature type="transmembrane region" description="Helical" evidence="1">
    <location>
        <begin position="34"/>
        <end position="56"/>
    </location>
</feature>